<dbReference type="RefSeq" id="XP_002142728.1">
    <property type="nucleotide sequence ID" value="XM_002142692.1"/>
</dbReference>
<evidence type="ECO:0000256" key="1">
    <source>
        <dbReference type="ARBA" id="ARBA00022741"/>
    </source>
</evidence>
<dbReference type="SUPFAM" id="SSF56112">
    <property type="entry name" value="Protein kinase-like (PK-like)"/>
    <property type="match status" value="1"/>
</dbReference>
<dbReference type="OrthoDB" id="343108at2759"/>
<dbReference type="GO" id="GO:0004693">
    <property type="term" value="F:cyclin-dependent protein serine/threonine kinase activity"/>
    <property type="evidence" value="ECO:0007669"/>
    <property type="project" value="UniProtKB-EC"/>
</dbReference>
<keyword evidence="4" id="KW-0418">Kinase</keyword>
<reference evidence="4" key="1">
    <citation type="submission" date="2008-06" db="EMBL/GenBank/DDBJ databases">
        <authorList>
            <person name="Lorenzi H."/>
            <person name="Inman J."/>
            <person name="Miller J."/>
            <person name="Schobel S."/>
            <person name="Amedeo P."/>
            <person name="Caler E.V."/>
            <person name="da Silva J."/>
        </authorList>
    </citation>
    <scope>NUCLEOTIDE SEQUENCE [LARGE SCALE GENOMIC DNA]</scope>
    <source>
        <strain evidence="4">RN66</strain>
    </source>
</reference>
<accession>B6AJI8</accession>
<dbReference type="STRING" id="441375.B6AJI8"/>
<feature type="domain" description="Protein kinase" evidence="3">
    <location>
        <begin position="48"/>
        <end position="447"/>
    </location>
</feature>
<dbReference type="Gene3D" id="3.30.200.20">
    <property type="entry name" value="Phosphorylase Kinase, domain 1"/>
    <property type="match status" value="1"/>
</dbReference>
<dbReference type="GO" id="GO:0035556">
    <property type="term" value="P:intracellular signal transduction"/>
    <property type="evidence" value="ECO:0007669"/>
    <property type="project" value="TreeGrafter"/>
</dbReference>
<dbReference type="GO" id="GO:0005524">
    <property type="term" value="F:ATP binding"/>
    <property type="evidence" value="ECO:0007669"/>
    <property type="project" value="UniProtKB-KW"/>
</dbReference>
<keyword evidence="1" id="KW-0547">Nucleotide-binding</keyword>
<dbReference type="OMA" id="DTEVITM"/>
<dbReference type="GO" id="GO:0005737">
    <property type="term" value="C:cytoplasm"/>
    <property type="evidence" value="ECO:0007669"/>
    <property type="project" value="TreeGrafter"/>
</dbReference>
<dbReference type="Gene3D" id="1.10.510.10">
    <property type="entry name" value="Transferase(Phosphotransferase) domain 1"/>
    <property type="match status" value="1"/>
</dbReference>
<evidence type="ECO:0000313" key="4">
    <source>
        <dbReference type="EMBL" id="EEA08379.1"/>
    </source>
</evidence>
<dbReference type="VEuPathDB" id="CryptoDB:CMU_021430"/>
<evidence type="ECO:0000256" key="2">
    <source>
        <dbReference type="ARBA" id="ARBA00022840"/>
    </source>
</evidence>
<dbReference type="Proteomes" id="UP000001460">
    <property type="component" value="Unassembled WGS sequence"/>
</dbReference>
<dbReference type="SMART" id="SM00220">
    <property type="entry name" value="S_TKc"/>
    <property type="match status" value="1"/>
</dbReference>
<keyword evidence="5" id="KW-1185">Reference proteome</keyword>
<gene>
    <name evidence="4" type="ORF">CMU_021430</name>
</gene>
<organism evidence="4 5">
    <name type="scientific">Cryptosporidium muris (strain RN66)</name>
    <dbReference type="NCBI Taxonomy" id="441375"/>
    <lineage>
        <taxon>Eukaryota</taxon>
        <taxon>Sar</taxon>
        <taxon>Alveolata</taxon>
        <taxon>Apicomplexa</taxon>
        <taxon>Conoidasida</taxon>
        <taxon>Coccidia</taxon>
        <taxon>Eucoccidiorida</taxon>
        <taxon>Eimeriorina</taxon>
        <taxon>Cryptosporidiidae</taxon>
        <taxon>Cryptosporidium</taxon>
    </lineage>
</organism>
<dbReference type="EC" id="2.7.11.22" evidence="4"/>
<protein>
    <submittedName>
        <fullName evidence="4">Protein kinase domain-containing protein</fullName>
        <ecNumber evidence="4">2.7.11.1</ecNumber>
        <ecNumber evidence="4">2.7.11.22</ecNumber>
    </submittedName>
</protein>
<evidence type="ECO:0000313" key="5">
    <source>
        <dbReference type="Proteomes" id="UP000001460"/>
    </source>
</evidence>
<dbReference type="eggNOG" id="KOG0585">
    <property type="taxonomic scope" value="Eukaryota"/>
</dbReference>
<dbReference type="PANTHER" id="PTHR24346">
    <property type="entry name" value="MAP/MICROTUBULE AFFINITY-REGULATING KINASE"/>
    <property type="match status" value="1"/>
</dbReference>
<dbReference type="Pfam" id="PF00069">
    <property type="entry name" value="Pkinase"/>
    <property type="match status" value="2"/>
</dbReference>
<dbReference type="PANTHER" id="PTHR24346:SF30">
    <property type="entry name" value="MATERNAL EMBRYONIC LEUCINE ZIPPER KINASE"/>
    <property type="match status" value="1"/>
</dbReference>
<dbReference type="EMBL" id="DS989739">
    <property type="protein sequence ID" value="EEA08379.1"/>
    <property type="molecule type" value="Genomic_DNA"/>
</dbReference>
<keyword evidence="2" id="KW-0067">ATP-binding</keyword>
<sequence>MNNQEICPIKYNFMGFLWKLYTRGEDNSKDPLFDYLYKFCINEYCYDLSREGFLGQGSFFRAYKCKSILLESEGKVYSRTLRIGLLSCLKSHRSVIYYGSGEYIVISMYQRFLIECLMMSFLNHTNIVNVYEVIELPNSNQIISVQEYLPFSIMYWDEETCSYSAKRNQNLFVYPEHIALKIFSQIVSCVEYLHCNNVVHKDIKPDNILASESLEDYAVYLSVDSSRVDSDSDICSQISSNSSFEDICLWHDAPTFTSLKLARDSFHEFLKKNSKVCLLEYIRESLDCTQNNKANKIPMFNTLLLNTGPRFKPNKLKAKPQKNSFPIVKLADFNSAVVVDQKSCIYDSEGTLVFIPPECFTLKCPEEGVSGYKRDIWSLGCLLYCLLTGKLPYYGTTFRELLDSIRRTKTNLNYNIDVTEETKLLIQNMLNPNPKERLSIQEVKRFLELKLTD</sequence>
<keyword evidence="4" id="KW-0808">Transferase</keyword>
<dbReference type="InterPro" id="IPR000719">
    <property type="entry name" value="Prot_kinase_dom"/>
</dbReference>
<evidence type="ECO:0000259" key="3">
    <source>
        <dbReference type="PROSITE" id="PS50011"/>
    </source>
</evidence>
<dbReference type="InterPro" id="IPR011009">
    <property type="entry name" value="Kinase-like_dom_sf"/>
</dbReference>
<proteinExistence type="predicted"/>
<dbReference type="EC" id="2.7.11.1" evidence="4"/>
<name>B6AJI8_CRYMR</name>
<dbReference type="PROSITE" id="PS50011">
    <property type="entry name" value="PROTEIN_KINASE_DOM"/>
    <property type="match status" value="1"/>
</dbReference>
<dbReference type="GeneID" id="6997828"/>
<dbReference type="eggNOG" id="KOG0032">
    <property type="taxonomic scope" value="Eukaryota"/>
</dbReference>
<dbReference type="AlphaFoldDB" id="B6AJI8"/>